<name>A0A822ZJ12_NELNU</name>
<organism evidence="1 2">
    <name type="scientific">Nelumbo nucifera</name>
    <name type="common">Sacred lotus</name>
    <dbReference type="NCBI Taxonomy" id="4432"/>
    <lineage>
        <taxon>Eukaryota</taxon>
        <taxon>Viridiplantae</taxon>
        <taxon>Streptophyta</taxon>
        <taxon>Embryophyta</taxon>
        <taxon>Tracheophyta</taxon>
        <taxon>Spermatophyta</taxon>
        <taxon>Magnoliopsida</taxon>
        <taxon>Proteales</taxon>
        <taxon>Nelumbonaceae</taxon>
        <taxon>Nelumbo</taxon>
    </lineage>
</organism>
<evidence type="ECO:0000313" key="2">
    <source>
        <dbReference type="Proteomes" id="UP000607653"/>
    </source>
</evidence>
<sequence length="99" mass="11864">MANKYMTLEIFLWRLMHDLIYFLADLERVHGFTFGDSLDDCRKTKWLDFRERLSKVMYKMYFGLPVYENYVIGSGLAATCLFRKFKNMVVNFELLTVSH</sequence>
<keyword evidence="2" id="KW-1185">Reference proteome</keyword>
<proteinExistence type="predicted"/>
<dbReference type="AlphaFoldDB" id="A0A822ZJ12"/>
<comment type="caution">
    <text evidence="1">The sequence shown here is derived from an EMBL/GenBank/DDBJ whole genome shotgun (WGS) entry which is preliminary data.</text>
</comment>
<reference evidence="1 2" key="1">
    <citation type="journal article" date="2020" name="Mol. Biol. Evol.">
        <title>Distinct Expression and Methylation Patterns for Genes with Different Fates following a Single Whole-Genome Duplication in Flowering Plants.</title>
        <authorList>
            <person name="Shi T."/>
            <person name="Rahmani R.S."/>
            <person name="Gugger P.F."/>
            <person name="Wang M."/>
            <person name="Li H."/>
            <person name="Zhang Y."/>
            <person name="Li Z."/>
            <person name="Wang Q."/>
            <person name="Van de Peer Y."/>
            <person name="Marchal K."/>
            <person name="Chen J."/>
        </authorList>
    </citation>
    <scope>NUCLEOTIDE SEQUENCE [LARGE SCALE GENOMIC DNA]</scope>
    <source>
        <tissue evidence="1">Leaf</tissue>
    </source>
</reference>
<protein>
    <submittedName>
        <fullName evidence="1">Uncharacterized protein</fullName>
    </submittedName>
</protein>
<accession>A0A822ZJ12</accession>
<dbReference type="Proteomes" id="UP000607653">
    <property type="component" value="Unassembled WGS sequence"/>
</dbReference>
<gene>
    <name evidence="1" type="ORF">HUJ06_001675</name>
</gene>
<evidence type="ECO:0000313" key="1">
    <source>
        <dbReference type="EMBL" id="DAD43445.1"/>
    </source>
</evidence>
<dbReference type="EMBL" id="DUZY01000006">
    <property type="protein sequence ID" value="DAD43445.1"/>
    <property type="molecule type" value="Genomic_DNA"/>
</dbReference>